<dbReference type="InterPro" id="IPR043128">
    <property type="entry name" value="Rev_trsase/Diguanyl_cyclase"/>
</dbReference>
<dbReference type="Proteomes" id="UP000282818">
    <property type="component" value="Unassembled WGS sequence"/>
</dbReference>
<dbReference type="PROSITE" id="PS50887">
    <property type="entry name" value="GGDEF"/>
    <property type="match status" value="1"/>
</dbReference>
<reference evidence="5 6" key="1">
    <citation type="submission" date="2019-01" db="EMBL/GenBank/DDBJ databases">
        <authorList>
            <person name="Chen W.-M."/>
        </authorList>
    </citation>
    <scope>NUCLEOTIDE SEQUENCE [LARGE SCALE GENOMIC DNA]</scope>
    <source>
        <strain evidence="5 6">HPM-16</strain>
    </source>
</reference>
<dbReference type="EMBL" id="SACQ01000001">
    <property type="protein sequence ID" value="RVU32594.1"/>
    <property type="molecule type" value="Genomic_DNA"/>
</dbReference>
<dbReference type="InterPro" id="IPR029787">
    <property type="entry name" value="Nucleotide_cyclase"/>
</dbReference>
<dbReference type="SUPFAM" id="SSF55073">
    <property type="entry name" value="Nucleotide cyclase"/>
    <property type="match status" value="1"/>
</dbReference>
<dbReference type="NCBIfam" id="TIGR00254">
    <property type="entry name" value="GGDEF"/>
    <property type="match status" value="1"/>
</dbReference>
<protein>
    <recommendedName>
        <fullName evidence="1">diguanylate cyclase</fullName>
        <ecNumber evidence="1">2.7.7.65</ecNumber>
    </recommendedName>
</protein>
<gene>
    <name evidence="5" type="ORF">EOE65_02770</name>
</gene>
<accession>A0A437QDJ0</accession>
<comment type="caution">
    <text evidence="5">The sequence shown here is derived from an EMBL/GenBank/DDBJ whole genome shotgun (WGS) entry which is preliminary data.</text>
</comment>
<dbReference type="InterPro" id="IPR000160">
    <property type="entry name" value="GGDEF_dom"/>
</dbReference>
<dbReference type="InterPro" id="IPR050469">
    <property type="entry name" value="Diguanylate_Cyclase"/>
</dbReference>
<proteinExistence type="predicted"/>
<dbReference type="CDD" id="cd01949">
    <property type="entry name" value="GGDEF"/>
    <property type="match status" value="1"/>
</dbReference>
<dbReference type="AlphaFoldDB" id="A0A437QDJ0"/>
<dbReference type="EC" id="2.7.7.65" evidence="1"/>
<name>A0A437QDJ0_9GAMM</name>
<evidence type="ECO:0000256" key="1">
    <source>
        <dbReference type="ARBA" id="ARBA00012528"/>
    </source>
</evidence>
<evidence type="ECO:0000259" key="4">
    <source>
        <dbReference type="PROSITE" id="PS50887"/>
    </source>
</evidence>
<evidence type="ECO:0000256" key="3">
    <source>
        <dbReference type="SAM" id="Coils"/>
    </source>
</evidence>
<comment type="catalytic activity">
    <reaction evidence="2">
        <text>2 GTP = 3',3'-c-di-GMP + 2 diphosphate</text>
        <dbReference type="Rhea" id="RHEA:24898"/>
        <dbReference type="ChEBI" id="CHEBI:33019"/>
        <dbReference type="ChEBI" id="CHEBI:37565"/>
        <dbReference type="ChEBI" id="CHEBI:58805"/>
        <dbReference type="EC" id="2.7.7.65"/>
    </reaction>
</comment>
<evidence type="ECO:0000313" key="6">
    <source>
        <dbReference type="Proteomes" id="UP000282818"/>
    </source>
</evidence>
<dbReference type="GO" id="GO:0043709">
    <property type="term" value="P:cell adhesion involved in single-species biofilm formation"/>
    <property type="evidence" value="ECO:0007669"/>
    <property type="project" value="TreeGrafter"/>
</dbReference>
<dbReference type="RefSeq" id="WP_127692763.1">
    <property type="nucleotide sequence ID" value="NZ_SACQ01000001.1"/>
</dbReference>
<evidence type="ECO:0000256" key="2">
    <source>
        <dbReference type="ARBA" id="ARBA00034247"/>
    </source>
</evidence>
<feature type="coiled-coil region" evidence="3">
    <location>
        <begin position="236"/>
        <end position="283"/>
    </location>
</feature>
<evidence type="ECO:0000313" key="5">
    <source>
        <dbReference type="EMBL" id="RVU32594.1"/>
    </source>
</evidence>
<sequence length="301" mass="33648">MADSGSNYQQRFDALSSALEQIVVHLNAAGEVTDVRAGDAQWLHPDVLLTRTFSSLFSSDISAHIDAQIESALASREPQKLLVSMNPEHSLDWREAGLTDAQVWDTRVVAVNDDELLWIARDIADAKRSEQKAITLAQRDPLTGAYNRRALMTILKQSVAQAKRYDWVCSFLKIDIDHFSDINSTHGLDAGDRVLQAFVQAMQNFKRTADFFARFSDDAFVMFLPETNHDQALLAAERVRRLAENLEIDFEDVTLKITVCIGSATLQDTEDSAEDILKRAEENLFIAKQSGSNRIEGESDA</sequence>
<dbReference type="SMART" id="SM00267">
    <property type="entry name" value="GGDEF"/>
    <property type="match status" value="1"/>
</dbReference>
<dbReference type="Gene3D" id="3.30.70.270">
    <property type="match status" value="1"/>
</dbReference>
<dbReference type="PANTHER" id="PTHR45138:SF9">
    <property type="entry name" value="DIGUANYLATE CYCLASE DGCM-RELATED"/>
    <property type="match status" value="1"/>
</dbReference>
<dbReference type="GO" id="GO:1902201">
    <property type="term" value="P:negative regulation of bacterial-type flagellum-dependent cell motility"/>
    <property type="evidence" value="ECO:0007669"/>
    <property type="project" value="TreeGrafter"/>
</dbReference>
<feature type="domain" description="GGDEF" evidence="4">
    <location>
        <begin position="167"/>
        <end position="300"/>
    </location>
</feature>
<dbReference type="Pfam" id="PF00990">
    <property type="entry name" value="GGDEF"/>
    <property type="match status" value="1"/>
</dbReference>
<dbReference type="GO" id="GO:0052621">
    <property type="term" value="F:diguanylate cyclase activity"/>
    <property type="evidence" value="ECO:0007669"/>
    <property type="project" value="UniProtKB-EC"/>
</dbReference>
<dbReference type="GO" id="GO:0005886">
    <property type="term" value="C:plasma membrane"/>
    <property type="evidence" value="ECO:0007669"/>
    <property type="project" value="TreeGrafter"/>
</dbReference>
<dbReference type="PANTHER" id="PTHR45138">
    <property type="entry name" value="REGULATORY COMPONENTS OF SENSORY TRANSDUCTION SYSTEM"/>
    <property type="match status" value="1"/>
</dbReference>
<keyword evidence="6" id="KW-1185">Reference proteome</keyword>
<organism evidence="5 6">
    <name type="scientific">Neptunomonas marina</name>
    <dbReference type="NCBI Taxonomy" id="1815562"/>
    <lineage>
        <taxon>Bacteria</taxon>
        <taxon>Pseudomonadati</taxon>
        <taxon>Pseudomonadota</taxon>
        <taxon>Gammaproteobacteria</taxon>
        <taxon>Oceanospirillales</taxon>
        <taxon>Oceanospirillaceae</taxon>
        <taxon>Neptunomonas</taxon>
    </lineage>
</organism>
<keyword evidence="3" id="KW-0175">Coiled coil</keyword>